<dbReference type="KEGG" id="fbr:FBFL15_1520"/>
<dbReference type="Proteomes" id="UP000009186">
    <property type="component" value="Chromosome"/>
</dbReference>
<name>G2Z7Q4_FLABF</name>
<dbReference type="HOGENOM" id="CLU_2737971_0_0_10"/>
<evidence type="ECO:0000313" key="2">
    <source>
        <dbReference type="Proteomes" id="UP000009186"/>
    </source>
</evidence>
<proteinExistence type="predicted"/>
<reference evidence="1 2" key="1">
    <citation type="journal article" date="2011" name="Appl. Environ. Microbiol.">
        <title>Complete genome sequence of the fish pathogen Flavobacterium branchiophilum.</title>
        <authorList>
            <consortium name="1:IP"/>
            <consortium name="Microbial Evolutionary Genomics,F-75015 Paris"/>
            <consortium name="France 2:CNRS"/>
            <consortium name="URA2171"/>
            <consortium name="F-75015 Paris,France 3:Unite de Virologie et Immunologie Mol."/>
            <consortium name="INRA,78352 Jouy en Josas Cedex"/>
            <consortium name="France. 4:Unite de Mathemathique"/>
            <consortium name="Informatique et Genome,INRA"/>
            <consortium name="78352 Jouy en Josas Cedex"/>
            <consortium name="France. 5:CEA/Genoscope"/>
            <consortium name="Evry"/>
            <consortium name="France"/>
            <person name="Touchon M."/>
            <person name="Barbier P."/>
            <person name="Bernardet J.F."/>
            <person name="Loux V."/>
            <person name="Vacherie B."/>
            <person name="Barbe V."/>
            <person name="Rocha E.P."/>
            <person name="Duchaud E."/>
        </authorList>
    </citation>
    <scope>NUCLEOTIDE SEQUENCE [LARGE SCALE GENOMIC DNA]</scope>
    <source>
        <strain evidence="1 2">FL-15</strain>
    </source>
</reference>
<gene>
    <name evidence="1" type="ordered locus">FBFL15_1520</name>
</gene>
<protein>
    <submittedName>
        <fullName evidence="1">Uncharacterized protein</fullName>
    </submittedName>
</protein>
<dbReference type="Pfam" id="PF10884">
    <property type="entry name" value="DUF2683"/>
    <property type="match status" value="1"/>
</dbReference>
<dbReference type="InterPro" id="IPR020271">
    <property type="entry name" value="Uncharacterised_MJ1172"/>
</dbReference>
<evidence type="ECO:0000313" key="1">
    <source>
        <dbReference type="EMBL" id="CCB69585.1"/>
    </source>
</evidence>
<dbReference type="EMBL" id="FQ859183">
    <property type="protein sequence ID" value="CCB69585.1"/>
    <property type="molecule type" value="Genomic_DNA"/>
</dbReference>
<keyword evidence="2" id="KW-1185">Reference proteome</keyword>
<dbReference type="AlphaFoldDB" id="G2Z7Q4"/>
<organism evidence="1 2">
    <name type="scientific">Flavobacterium branchiophilum (strain FL-15)</name>
    <dbReference type="NCBI Taxonomy" id="1034807"/>
    <lineage>
        <taxon>Bacteria</taxon>
        <taxon>Pseudomonadati</taxon>
        <taxon>Bacteroidota</taxon>
        <taxon>Flavobacteriia</taxon>
        <taxon>Flavobacteriales</taxon>
        <taxon>Flavobacteriaceae</taxon>
        <taxon>Flavobacterium</taxon>
    </lineage>
</organism>
<sequence length="82" mass="9299">MNTFIVHADSKVSKALIAIFKALNVSFEMRKDKKEEENTYDPEFVKMVLERAESAKNGNVVEIDANDLWGSLGFKNSKSILF</sequence>
<dbReference type="RefSeq" id="WP_014084052.1">
    <property type="nucleotide sequence ID" value="NC_016001.1"/>
</dbReference>
<accession>G2Z7Q4</accession>
<dbReference type="STRING" id="1034807.FBFL15_1520"/>